<dbReference type="AlphaFoldDB" id="A0AA48HLU8"/>
<reference evidence="1" key="1">
    <citation type="submission" date="2023-01" db="EMBL/GenBank/DDBJ databases">
        <title>Complete genome sequence of Planctobacterium marinum strain Dej080120_11.</title>
        <authorList>
            <person name="Ueki S."/>
            <person name="Maruyama F."/>
        </authorList>
    </citation>
    <scope>NUCLEOTIDE SEQUENCE</scope>
    <source>
        <strain evidence="1">Dej080120_11</strain>
    </source>
</reference>
<proteinExistence type="predicted"/>
<protein>
    <submittedName>
        <fullName evidence="1">Uncharacterized protein</fullName>
    </submittedName>
</protein>
<evidence type="ECO:0000313" key="2">
    <source>
        <dbReference type="Proteomes" id="UP001333710"/>
    </source>
</evidence>
<dbReference type="EMBL" id="AP027272">
    <property type="protein sequence ID" value="BDX07614.1"/>
    <property type="molecule type" value="Genomic_DNA"/>
</dbReference>
<sequence>MGDFLKHMHYYYFNGLYIKSDIALAPLNSLATIEPDVTIRLAKVATTLVNPVQQEITFMLKRNEALIRLPGVGRFLITDGNSILMELESDCPLNDLSPFILSIAWAALSYQRGRNLLKGALVELNKKVWLISGISPVGSSTFALALQKYLGSTVISDEFCSYYHTEEGIMVDPGIPALKLWQNSLEYFDIDCENLCRIRAQLNKFWLSLPTNNFSLNSVINRSLKLAGIISLQEWRSDEVAPQGIQQIKGFKALKKTFYHGFHRVYLNGQDNEQQKFEEGLQLAQHCKLATFTFKRGMNSLRENCQHLQEQLIK</sequence>
<keyword evidence="2" id="KW-1185">Reference proteome</keyword>
<gene>
    <name evidence="1" type="ORF">MACH26_31350</name>
</gene>
<organism evidence="1 2">
    <name type="scientific">Planctobacterium marinum</name>
    <dbReference type="NCBI Taxonomy" id="1631968"/>
    <lineage>
        <taxon>Bacteria</taxon>
        <taxon>Pseudomonadati</taxon>
        <taxon>Pseudomonadota</taxon>
        <taxon>Gammaproteobacteria</taxon>
        <taxon>Alteromonadales</taxon>
        <taxon>Alteromonadaceae</taxon>
        <taxon>Planctobacterium</taxon>
    </lineage>
</organism>
<accession>A0AA48HLU8</accession>
<dbReference type="Proteomes" id="UP001333710">
    <property type="component" value="Chromosome"/>
</dbReference>
<name>A0AA48HLU8_9ALTE</name>
<evidence type="ECO:0000313" key="1">
    <source>
        <dbReference type="EMBL" id="BDX07614.1"/>
    </source>
</evidence>
<dbReference type="KEGG" id="pmaw:MACH26_31350"/>